<evidence type="ECO:0000256" key="2">
    <source>
        <dbReference type="SAM" id="MobiDB-lite"/>
    </source>
</evidence>
<dbReference type="SMART" id="SM00507">
    <property type="entry name" value="HNHc"/>
    <property type="match status" value="1"/>
</dbReference>
<dbReference type="GO" id="GO:0003676">
    <property type="term" value="F:nucleic acid binding"/>
    <property type="evidence" value="ECO:0007669"/>
    <property type="project" value="InterPro"/>
</dbReference>
<proteinExistence type="inferred from homology"/>
<comment type="caution">
    <text evidence="4">The sequence shown here is derived from an EMBL/GenBank/DDBJ whole genome shotgun (WGS) entry which is preliminary data.</text>
</comment>
<dbReference type="EMBL" id="RWKA01000004">
    <property type="protein sequence ID" value="TGB44238.1"/>
    <property type="molecule type" value="Genomic_DNA"/>
</dbReference>
<dbReference type="Proteomes" id="UP000297792">
    <property type="component" value="Unassembled WGS sequence"/>
</dbReference>
<dbReference type="GO" id="GO:0004519">
    <property type="term" value="F:endonuclease activity"/>
    <property type="evidence" value="ECO:0007669"/>
    <property type="project" value="UniProtKB-KW"/>
</dbReference>
<keyword evidence="4" id="KW-0378">Hydrolase</keyword>
<reference evidence="4 5" key="1">
    <citation type="submission" date="2018-12" db="EMBL/GenBank/DDBJ databases">
        <title>Draft genome sequences of Mycolicibacterium peregrinum isolated from a pig with lymphadenitis and from soil on the same Japanese pig farm.</title>
        <authorList>
            <person name="Komatsu T."/>
            <person name="Ohya K."/>
            <person name="Sawai K."/>
            <person name="Odoi J.O."/>
            <person name="Otsu K."/>
            <person name="Ota A."/>
            <person name="Ito T."/>
            <person name="Kawai M."/>
            <person name="Maruyama F."/>
        </authorList>
    </citation>
    <scope>NUCLEOTIDE SEQUENCE [LARGE SCALE GENOMIC DNA]</scope>
    <source>
        <strain evidence="4 5">138</strain>
    </source>
</reference>
<dbReference type="GO" id="GO:0008270">
    <property type="term" value="F:zinc ion binding"/>
    <property type="evidence" value="ECO:0007669"/>
    <property type="project" value="InterPro"/>
</dbReference>
<dbReference type="InterPro" id="IPR003870">
    <property type="entry name" value="DUF222"/>
</dbReference>
<organism evidence="4 5">
    <name type="scientific">Mycolicibacterium peregrinum</name>
    <name type="common">Mycobacterium peregrinum</name>
    <dbReference type="NCBI Taxonomy" id="43304"/>
    <lineage>
        <taxon>Bacteria</taxon>
        <taxon>Bacillati</taxon>
        <taxon>Actinomycetota</taxon>
        <taxon>Actinomycetes</taxon>
        <taxon>Mycobacteriales</taxon>
        <taxon>Mycobacteriaceae</taxon>
        <taxon>Mycolicibacterium</taxon>
    </lineage>
</organism>
<name>A0A4Z0HPZ1_MYCPR</name>
<evidence type="ECO:0000259" key="3">
    <source>
        <dbReference type="SMART" id="SM00507"/>
    </source>
</evidence>
<sequence>MSSGAASFTGGVSPVQRLERLFDEVAELTGQRNAIDARIVEIVAEMDRDELCGATGARSIQAMVTWKTGIAPRNAETVVAVARRLEEFPRCAQGMREGRLSLDQVGVIAEKAADGSDEHYAELAAVATVRQLRTAVKLEPRPEPETRPEPERSITKIVEDEYTTWRIRLPRLDAAKFDTALQSHHDAVIADWKRDHDTDGEPASDQAPPFPNLVDAFMSLVEASWDVEAARRPHGQHTTVAVHVNLDKDCDKPVAALHLGPLLTGDERRYLLCDATCEAWFERQGRVIGAGRTTRTISRRLRRALEHRDRCCVVPGCGSTRGLHAHHIVHWEDGGPTELNNLVMVCPYHHRLHHRGGITITGPADRLVVTDNTGKRLLGGSLARPPTTPPPDVPPCPGPTGERADWWWYTPFQPKPPPKVA</sequence>
<evidence type="ECO:0000313" key="4">
    <source>
        <dbReference type="EMBL" id="TGB44238.1"/>
    </source>
</evidence>
<feature type="domain" description="HNH nuclease" evidence="3">
    <location>
        <begin position="300"/>
        <end position="351"/>
    </location>
</feature>
<evidence type="ECO:0000313" key="5">
    <source>
        <dbReference type="Proteomes" id="UP000297792"/>
    </source>
</evidence>
<feature type="compositionally biased region" description="Pro residues" evidence="2">
    <location>
        <begin position="386"/>
        <end position="398"/>
    </location>
</feature>
<gene>
    <name evidence="4" type="ORF">EJD98_10280</name>
</gene>
<dbReference type="AlphaFoldDB" id="A0A4Z0HPZ1"/>
<evidence type="ECO:0000256" key="1">
    <source>
        <dbReference type="ARBA" id="ARBA00023450"/>
    </source>
</evidence>
<keyword evidence="5" id="KW-1185">Reference proteome</keyword>
<keyword evidence="4" id="KW-0255">Endonuclease</keyword>
<comment type="similarity">
    <text evidence="1">Belongs to the Rv1128c/1148c/1588c/1702c/1945/3466 family.</text>
</comment>
<keyword evidence="4" id="KW-0540">Nuclease</keyword>
<dbReference type="InterPro" id="IPR002711">
    <property type="entry name" value="HNH"/>
</dbReference>
<dbReference type="Gene3D" id="1.10.30.50">
    <property type="match status" value="1"/>
</dbReference>
<dbReference type="Pfam" id="PF01844">
    <property type="entry name" value="HNH"/>
    <property type="match status" value="1"/>
</dbReference>
<dbReference type="Pfam" id="PF02720">
    <property type="entry name" value="DUF222"/>
    <property type="match status" value="1"/>
</dbReference>
<dbReference type="InterPro" id="IPR003615">
    <property type="entry name" value="HNH_nuc"/>
</dbReference>
<dbReference type="CDD" id="cd00085">
    <property type="entry name" value="HNHc"/>
    <property type="match status" value="1"/>
</dbReference>
<protein>
    <submittedName>
        <fullName evidence="4">HNH endonuclease</fullName>
    </submittedName>
</protein>
<feature type="region of interest" description="Disordered" evidence="2">
    <location>
        <begin position="379"/>
        <end position="404"/>
    </location>
</feature>
<accession>A0A4Z0HPZ1</accession>
<dbReference type="RefSeq" id="WP_135359726.1">
    <property type="nucleotide sequence ID" value="NZ_RWJZ01000003.1"/>
</dbReference>